<dbReference type="Pfam" id="PF02338">
    <property type="entry name" value="OTU"/>
    <property type="match status" value="1"/>
</dbReference>
<dbReference type="CDD" id="cd22762">
    <property type="entry name" value="OTU_fungi_OTU2-like"/>
    <property type="match status" value="1"/>
</dbReference>
<dbReference type="FunCoup" id="A0A3N4LNU8">
    <property type="interactions" value="688"/>
</dbReference>
<feature type="region of interest" description="Disordered" evidence="1">
    <location>
        <begin position="25"/>
        <end position="116"/>
    </location>
</feature>
<feature type="compositionally biased region" description="Basic residues" evidence="1">
    <location>
        <begin position="32"/>
        <end position="44"/>
    </location>
</feature>
<gene>
    <name evidence="3" type="ORF">L211DRAFT_857202</name>
</gene>
<dbReference type="Proteomes" id="UP000267821">
    <property type="component" value="Unassembled WGS sequence"/>
</dbReference>
<dbReference type="InterPro" id="IPR003323">
    <property type="entry name" value="OTU_dom"/>
</dbReference>
<proteinExistence type="predicted"/>
<dbReference type="PANTHER" id="PTHR12419:SF10">
    <property type="entry name" value="DEUBIQUITINASE OTUD6B"/>
    <property type="match status" value="1"/>
</dbReference>
<feature type="compositionally biased region" description="Basic and acidic residues" evidence="1">
    <location>
        <begin position="45"/>
        <end position="67"/>
    </location>
</feature>
<accession>A0A3N4LNU8</accession>
<dbReference type="SUPFAM" id="SSF54001">
    <property type="entry name" value="Cysteine proteinases"/>
    <property type="match status" value="1"/>
</dbReference>
<dbReference type="Gene3D" id="3.90.70.80">
    <property type="match status" value="1"/>
</dbReference>
<evidence type="ECO:0000313" key="3">
    <source>
        <dbReference type="EMBL" id="RPB24564.1"/>
    </source>
</evidence>
<dbReference type="GO" id="GO:0016579">
    <property type="term" value="P:protein deubiquitination"/>
    <property type="evidence" value="ECO:0007669"/>
    <property type="project" value="TreeGrafter"/>
</dbReference>
<dbReference type="InParanoid" id="A0A3N4LNU8"/>
<name>A0A3N4LNU8_9PEZI</name>
<dbReference type="PANTHER" id="PTHR12419">
    <property type="entry name" value="OTU DOMAIN CONTAINING PROTEIN"/>
    <property type="match status" value="1"/>
</dbReference>
<dbReference type="EMBL" id="ML121541">
    <property type="protein sequence ID" value="RPB24564.1"/>
    <property type="molecule type" value="Genomic_DNA"/>
</dbReference>
<dbReference type="OrthoDB" id="415023at2759"/>
<dbReference type="InterPro" id="IPR038765">
    <property type="entry name" value="Papain-like_cys_pep_sf"/>
</dbReference>
<organism evidence="3 4">
    <name type="scientific">Terfezia boudieri ATCC MYA-4762</name>
    <dbReference type="NCBI Taxonomy" id="1051890"/>
    <lineage>
        <taxon>Eukaryota</taxon>
        <taxon>Fungi</taxon>
        <taxon>Dikarya</taxon>
        <taxon>Ascomycota</taxon>
        <taxon>Pezizomycotina</taxon>
        <taxon>Pezizomycetes</taxon>
        <taxon>Pezizales</taxon>
        <taxon>Pezizaceae</taxon>
        <taxon>Terfezia</taxon>
    </lineage>
</organism>
<evidence type="ECO:0000259" key="2">
    <source>
        <dbReference type="PROSITE" id="PS50802"/>
    </source>
</evidence>
<keyword evidence="4" id="KW-1185">Reference proteome</keyword>
<evidence type="ECO:0000313" key="4">
    <source>
        <dbReference type="Proteomes" id="UP000267821"/>
    </source>
</evidence>
<dbReference type="AlphaFoldDB" id="A0A3N4LNU8"/>
<dbReference type="GO" id="GO:0004843">
    <property type="term" value="F:cysteine-type deubiquitinase activity"/>
    <property type="evidence" value="ECO:0007669"/>
    <property type="project" value="TreeGrafter"/>
</dbReference>
<reference evidence="3 4" key="1">
    <citation type="journal article" date="2018" name="Nat. Ecol. Evol.">
        <title>Pezizomycetes genomes reveal the molecular basis of ectomycorrhizal truffle lifestyle.</title>
        <authorList>
            <person name="Murat C."/>
            <person name="Payen T."/>
            <person name="Noel B."/>
            <person name="Kuo A."/>
            <person name="Morin E."/>
            <person name="Chen J."/>
            <person name="Kohler A."/>
            <person name="Krizsan K."/>
            <person name="Balestrini R."/>
            <person name="Da Silva C."/>
            <person name="Montanini B."/>
            <person name="Hainaut M."/>
            <person name="Levati E."/>
            <person name="Barry K.W."/>
            <person name="Belfiori B."/>
            <person name="Cichocki N."/>
            <person name="Clum A."/>
            <person name="Dockter R.B."/>
            <person name="Fauchery L."/>
            <person name="Guy J."/>
            <person name="Iotti M."/>
            <person name="Le Tacon F."/>
            <person name="Lindquist E.A."/>
            <person name="Lipzen A."/>
            <person name="Malagnac F."/>
            <person name="Mello A."/>
            <person name="Molinier V."/>
            <person name="Miyauchi S."/>
            <person name="Poulain J."/>
            <person name="Riccioni C."/>
            <person name="Rubini A."/>
            <person name="Sitrit Y."/>
            <person name="Splivallo R."/>
            <person name="Traeger S."/>
            <person name="Wang M."/>
            <person name="Zifcakova L."/>
            <person name="Wipf D."/>
            <person name="Zambonelli A."/>
            <person name="Paolocci F."/>
            <person name="Nowrousian M."/>
            <person name="Ottonello S."/>
            <person name="Baldrian P."/>
            <person name="Spatafora J.W."/>
            <person name="Henrissat B."/>
            <person name="Nagy L.G."/>
            <person name="Aury J.M."/>
            <person name="Wincker P."/>
            <person name="Grigoriev I.V."/>
            <person name="Bonfante P."/>
            <person name="Martin F.M."/>
        </authorList>
    </citation>
    <scope>NUCLEOTIDE SEQUENCE [LARGE SCALE GENOMIC DNA]</scope>
    <source>
        <strain evidence="3 4">ATCC MYA-4762</strain>
    </source>
</reference>
<dbReference type="PROSITE" id="PS50802">
    <property type="entry name" value="OTU"/>
    <property type="match status" value="1"/>
</dbReference>
<evidence type="ECO:0000256" key="1">
    <source>
        <dbReference type="SAM" id="MobiDB-lite"/>
    </source>
</evidence>
<dbReference type="InterPro" id="IPR049771">
    <property type="entry name" value="OTU2-like_OTU"/>
</dbReference>
<feature type="compositionally biased region" description="Polar residues" evidence="1">
    <location>
        <begin position="88"/>
        <end position="110"/>
    </location>
</feature>
<dbReference type="STRING" id="1051890.A0A3N4LNU8"/>
<feature type="domain" description="OTU" evidence="2">
    <location>
        <begin position="160"/>
        <end position="313"/>
    </location>
</feature>
<protein>
    <submittedName>
        <fullName evidence="3">Cysteine proteinase</fullName>
    </submittedName>
</protein>
<dbReference type="InterPro" id="IPR050704">
    <property type="entry name" value="Peptidase_C85-like"/>
</dbReference>
<sequence>MEQNSVPPGPSALEALFTRHRKELKDLQSRITQKKKNATKKTRRGVNEECERLERDLKEKHDRDVKEITGSPPEEEEDEEVQKVEGLTMQSTGPPNVAKQASPTAQLQSHKPNRARARLARRAAEMEAQMTAAAAEAANQPDRRTIELAALRERYKTLGLTEQNILPDGHCLYSAFADQLEWIGLPLDAALDQPLDGEQRKYRHTRMACADYLTKHKSSFEPFLDYDAGEDMDGHIAKVRDTAEWGGQMEVLALAKAYGVVANVVQAEGELIRMGEGEDEGYGSGVGKKQEVWLAYYRHSFGLGEHYNSLRAKR</sequence>